<dbReference type="Proteomes" id="UP000650511">
    <property type="component" value="Unassembled WGS sequence"/>
</dbReference>
<dbReference type="EMBL" id="BMHA01000003">
    <property type="protein sequence ID" value="GGI04337.1"/>
    <property type="molecule type" value="Genomic_DNA"/>
</dbReference>
<evidence type="ECO:0000256" key="9">
    <source>
        <dbReference type="ARBA" id="ARBA00048968"/>
    </source>
</evidence>
<evidence type="ECO:0000256" key="1">
    <source>
        <dbReference type="ARBA" id="ARBA00000553"/>
    </source>
</evidence>
<dbReference type="PANTHER" id="PTHR30616">
    <property type="entry name" value="UNCHARACTERIZED PROTEIN YFIH"/>
    <property type="match status" value="1"/>
</dbReference>
<dbReference type="CDD" id="cd16833">
    <property type="entry name" value="YfiH"/>
    <property type="match status" value="1"/>
</dbReference>
<gene>
    <name evidence="12" type="ORF">GCM10011354_08590</name>
</gene>
<dbReference type="InterPro" id="IPR038371">
    <property type="entry name" value="Cu_polyphenol_OxRdtase_sf"/>
</dbReference>
<dbReference type="InterPro" id="IPR011324">
    <property type="entry name" value="Cytotoxic_necrot_fac-like_cat"/>
</dbReference>
<comment type="catalytic activity">
    <reaction evidence="10">
        <text>S-methyl-5'-thioadenosine + phosphate = 5-(methylsulfanyl)-alpha-D-ribose 1-phosphate + adenine</text>
        <dbReference type="Rhea" id="RHEA:11852"/>
        <dbReference type="ChEBI" id="CHEBI:16708"/>
        <dbReference type="ChEBI" id="CHEBI:17509"/>
        <dbReference type="ChEBI" id="CHEBI:43474"/>
        <dbReference type="ChEBI" id="CHEBI:58533"/>
        <dbReference type="EC" id="2.4.2.28"/>
    </reaction>
    <physiologicalReaction direction="left-to-right" evidence="10">
        <dbReference type="Rhea" id="RHEA:11853"/>
    </physiologicalReaction>
</comment>
<evidence type="ECO:0000313" key="12">
    <source>
        <dbReference type="EMBL" id="GGI04337.1"/>
    </source>
</evidence>
<keyword evidence="13" id="KW-1185">Reference proteome</keyword>
<keyword evidence="4" id="KW-0808">Transferase</keyword>
<evidence type="ECO:0000256" key="10">
    <source>
        <dbReference type="ARBA" id="ARBA00049893"/>
    </source>
</evidence>
<dbReference type="GO" id="GO:0016787">
    <property type="term" value="F:hydrolase activity"/>
    <property type="evidence" value="ECO:0007669"/>
    <property type="project" value="UniProtKB-KW"/>
</dbReference>
<dbReference type="RefSeq" id="WP_205745160.1">
    <property type="nucleotide sequence ID" value="NZ_BMHA01000003.1"/>
</dbReference>
<dbReference type="InterPro" id="IPR003730">
    <property type="entry name" value="Cu_polyphenol_OxRdtase"/>
</dbReference>
<evidence type="ECO:0000313" key="13">
    <source>
        <dbReference type="Proteomes" id="UP000650511"/>
    </source>
</evidence>
<comment type="caution">
    <text evidence="12">The sequence shown here is derived from an EMBL/GenBank/DDBJ whole genome shotgun (WGS) entry which is preliminary data.</text>
</comment>
<dbReference type="GO" id="GO:0005507">
    <property type="term" value="F:copper ion binding"/>
    <property type="evidence" value="ECO:0007669"/>
    <property type="project" value="TreeGrafter"/>
</dbReference>
<evidence type="ECO:0000256" key="11">
    <source>
        <dbReference type="SAM" id="MobiDB-lite"/>
    </source>
</evidence>
<organism evidence="12 13">
    <name type="scientific">Egicoccus halophilus</name>
    <dbReference type="NCBI Taxonomy" id="1670830"/>
    <lineage>
        <taxon>Bacteria</taxon>
        <taxon>Bacillati</taxon>
        <taxon>Actinomycetota</taxon>
        <taxon>Nitriliruptoria</taxon>
        <taxon>Egicoccales</taxon>
        <taxon>Egicoccaceae</taxon>
        <taxon>Egicoccus</taxon>
    </lineage>
</organism>
<comment type="function">
    <text evidence="2">Purine nucleoside enzyme that catalyzes the phosphorolysis of adenosine and inosine nucleosides, yielding D-ribose 1-phosphate and the respective free bases, adenine and hypoxanthine. Also catalyzes the phosphorolysis of S-methyl-5'-thioadenosine into adenine and S-methyl-5-thio-alpha-D-ribose 1-phosphate. Also has adenosine deaminase activity.</text>
</comment>
<dbReference type="AlphaFoldDB" id="A0A8J3A8N9"/>
<dbReference type="PANTHER" id="PTHR30616:SF2">
    <property type="entry name" value="PURINE NUCLEOSIDE PHOSPHORYLASE LACC1"/>
    <property type="match status" value="1"/>
</dbReference>
<keyword evidence="6" id="KW-0378">Hydrolase</keyword>
<comment type="catalytic activity">
    <reaction evidence="8">
        <text>adenosine + H2O + H(+) = inosine + NH4(+)</text>
        <dbReference type="Rhea" id="RHEA:24408"/>
        <dbReference type="ChEBI" id="CHEBI:15377"/>
        <dbReference type="ChEBI" id="CHEBI:15378"/>
        <dbReference type="ChEBI" id="CHEBI:16335"/>
        <dbReference type="ChEBI" id="CHEBI:17596"/>
        <dbReference type="ChEBI" id="CHEBI:28938"/>
        <dbReference type="EC" id="3.5.4.4"/>
    </reaction>
    <physiologicalReaction direction="left-to-right" evidence="8">
        <dbReference type="Rhea" id="RHEA:24409"/>
    </physiologicalReaction>
</comment>
<dbReference type="Gene3D" id="3.60.140.10">
    <property type="entry name" value="CNF1/YfiH-like putative cysteine hydrolases"/>
    <property type="match status" value="1"/>
</dbReference>
<evidence type="ECO:0000256" key="3">
    <source>
        <dbReference type="ARBA" id="ARBA00007353"/>
    </source>
</evidence>
<protein>
    <submittedName>
        <fullName evidence="12">Laccase domain protein</fullName>
    </submittedName>
</protein>
<keyword evidence="7" id="KW-0862">Zinc</keyword>
<keyword evidence="5" id="KW-0479">Metal-binding</keyword>
<comment type="catalytic activity">
    <reaction evidence="1">
        <text>inosine + phosphate = alpha-D-ribose 1-phosphate + hypoxanthine</text>
        <dbReference type="Rhea" id="RHEA:27646"/>
        <dbReference type="ChEBI" id="CHEBI:17368"/>
        <dbReference type="ChEBI" id="CHEBI:17596"/>
        <dbReference type="ChEBI" id="CHEBI:43474"/>
        <dbReference type="ChEBI" id="CHEBI:57720"/>
        <dbReference type="EC" id="2.4.2.1"/>
    </reaction>
    <physiologicalReaction direction="left-to-right" evidence="1">
        <dbReference type="Rhea" id="RHEA:27647"/>
    </physiologicalReaction>
</comment>
<reference evidence="12" key="1">
    <citation type="journal article" date="2014" name="Int. J. Syst. Evol. Microbiol.">
        <title>Complete genome sequence of Corynebacterium casei LMG S-19264T (=DSM 44701T), isolated from a smear-ripened cheese.</title>
        <authorList>
            <consortium name="US DOE Joint Genome Institute (JGI-PGF)"/>
            <person name="Walter F."/>
            <person name="Albersmeier A."/>
            <person name="Kalinowski J."/>
            <person name="Ruckert C."/>
        </authorList>
    </citation>
    <scope>NUCLEOTIDE SEQUENCE</scope>
    <source>
        <strain evidence="12">CGMCC 1.14988</strain>
    </source>
</reference>
<feature type="region of interest" description="Disordered" evidence="11">
    <location>
        <begin position="20"/>
        <end position="39"/>
    </location>
</feature>
<dbReference type="SUPFAM" id="SSF64438">
    <property type="entry name" value="CNF1/YfiH-like putative cysteine hydrolases"/>
    <property type="match status" value="1"/>
</dbReference>
<evidence type="ECO:0000256" key="7">
    <source>
        <dbReference type="ARBA" id="ARBA00022833"/>
    </source>
</evidence>
<evidence type="ECO:0000256" key="5">
    <source>
        <dbReference type="ARBA" id="ARBA00022723"/>
    </source>
</evidence>
<comment type="catalytic activity">
    <reaction evidence="9">
        <text>adenosine + phosphate = alpha-D-ribose 1-phosphate + adenine</text>
        <dbReference type="Rhea" id="RHEA:27642"/>
        <dbReference type="ChEBI" id="CHEBI:16335"/>
        <dbReference type="ChEBI" id="CHEBI:16708"/>
        <dbReference type="ChEBI" id="CHEBI:43474"/>
        <dbReference type="ChEBI" id="CHEBI:57720"/>
        <dbReference type="EC" id="2.4.2.1"/>
    </reaction>
    <physiologicalReaction direction="left-to-right" evidence="9">
        <dbReference type="Rhea" id="RHEA:27643"/>
    </physiologicalReaction>
</comment>
<evidence type="ECO:0000256" key="6">
    <source>
        <dbReference type="ARBA" id="ARBA00022801"/>
    </source>
</evidence>
<reference evidence="12" key="2">
    <citation type="submission" date="2020-09" db="EMBL/GenBank/DDBJ databases">
        <authorList>
            <person name="Sun Q."/>
            <person name="Zhou Y."/>
        </authorList>
    </citation>
    <scope>NUCLEOTIDE SEQUENCE</scope>
    <source>
        <strain evidence="12">CGMCC 1.14988</strain>
    </source>
</reference>
<evidence type="ECO:0000256" key="4">
    <source>
        <dbReference type="ARBA" id="ARBA00022679"/>
    </source>
</evidence>
<dbReference type="Pfam" id="PF02578">
    <property type="entry name" value="Cu-oxidase_4"/>
    <property type="match status" value="1"/>
</dbReference>
<dbReference type="GO" id="GO:0017061">
    <property type="term" value="F:S-methyl-5-thioadenosine phosphorylase activity"/>
    <property type="evidence" value="ECO:0007669"/>
    <property type="project" value="UniProtKB-EC"/>
</dbReference>
<evidence type="ECO:0000256" key="8">
    <source>
        <dbReference type="ARBA" id="ARBA00047989"/>
    </source>
</evidence>
<feature type="compositionally biased region" description="Low complexity" evidence="11">
    <location>
        <begin position="20"/>
        <end position="32"/>
    </location>
</feature>
<sequence length="247" mass="25736">MLLLDVELADGARAWFTGRDPAAPPRAVGAPGNLSHRRPHHPAELARDRAEVADRIGHAAGTWHTMRQVHGAEVAVVDDATPVGAELRDVDAVVTDRPGRPLAVAVADCVPVLLAGHRSVAAVHAGRRGVETGVVDATLRAMTSLGDPPERVRAVTGPAIGGCCYEVPGELRDAVGAEHPRAVGRTSWGTPSLDLPAAVHARLRATGVCSVDAVGGCTACDPQQRWFSHRADAATGRQLGIVVRLPA</sequence>
<proteinExistence type="inferred from homology"/>
<name>A0A8J3A8N9_9ACTN</name>
<accession>A0A8J3A8N9</accession>
<evidence type="ECO:0000256" key="2">
    <source>
        <dbReference type="ARBA" id="ARBA00003215"/>
    </source>
</evidence>
<comment type="similarity">
    <text evidence="3">Belongs to the purine nucleoside phosphorylase YfiH/LACC1 family.</text>
</comment>